<sequence length="471" mass="53396">MGSKPSTGRHESKPEHEEPSVQPQSKPTRTVGSGDTFSPHEVPEMSDKHDIKRLESVSNRDLMISYSHVDKEMMAKLRESLEKNGISVWVDVVGLGAGVDFLSKIGQAILEAKLFISLLSTSTVKSKYCQDEVALAYISQKAIFPVAIQSQEEIYAIMDTGMKLQLASLEWTFIDPENFDEGFKELLPKLKAELEDQEKEVNQGHQVKKRLKERQKKFKREVSLHLDPHLSESPNVYWNKFYKNKENVDLNQFAEDFLKYFKEDLNNVYPAEDQTWLIDNLKEEVAMSIDSDAKEITPKSLADFCTVDGEEQALWQRVTSYAQDMYAMKDVFAMDSTVRVDAIENLGKYQSASVINSLKDLLRNEDSNIRAVAAVSLAKTGNQDKSTINVLLKCLNDKDRLVRESGCLALGHMKAKRAVPKLLHLWRNDFISHVREAAQTALIQIGGEQVDKAMHITKVLAEEIRLLTEET</sequence>
<dbReference type="Proteomes" id="UP000005408">
    <property type="component" value="Unassembled WGS sequence"/>
</dbReference>
<feature type="compositionally biased region" description="Basic and acidic residues" evidence="1">
    <location>
        <begin position="8"/>
        <end position="19"/>
    </location>
</feature>
<dbReference type="SMART" id="SM00567">
    <property type="entry name" value="EZ_HEAT"/>
    <property type="match status" value="3"/>
</dbReference>
<dbReference type="SUPFAM" id="SSF48371">
    <property type="entry name" value="ARM repeat"/>
    <property type="match status" value="1"/>
</dbReference>
<dbReference type="AlphaFoldDB" id="A0A8W8K1R7"/>
<feature type="compositionally biased region" description="Polar residues" evidence="1">
    <location>
        <begin position="21"/>
        <end position="36"/>
    </location>
</feature>
<dbReference type="PROSITE" id="PS50104">
    <property type="entry name" value="TIR"/>
    <property type="match status" value="1"/>
</dbReference>
<dbReference type="SUPFAM" id="SSF52200">
    <property type="entry name" value="Toll/Interleukin receptor TIR domain"/>
    <property type="match status" value="1"/>
</dbReference>
<reference evidence="3" key="1">
    <citation type="submission" date="2022-08" db="UniProtKB">
        <authorList>
            <consortium name="EnsemblMetazoa"/>
        </authorList>
    </citation>
    <scope>IDENTIFICATION</scope>
    <source>
        <strain evidence="3">05x7-T-G4-1.051#20</strain>
    </source>
</reference>
<dbReference type="InterPro" id="IPR016024">
    <property type="entry name" value="ARM-type_fold"/>
</dbReference>
<evidence type="ECO:0000313" key="3">
    <source>
        <dbReference type="EnsemblMetazoa" id="G21539.1:cds"/>
    </source>
</evidence>
<dbReference type="InterPro" id="IPR035897">
    <property type="entry name" value="Toll_tir_struct_dom_sf"/>
</dbReference>
<dbReference type="GO" id="GO:0007165">
    <property type="term" value="P:signal transduction"/>
    <property type="evidence" value="ECO:0007669"/>
    <property type="project" value="InterPro"/>
</dbReference>
<feature type="domain" description="TIR" evidence="2">
    <location>
        <begin position="58"/>
        <end position="226"/>
    </location>
</feature>
<dbReference type="OrthoDB" id="194358at2759"/>
<dbReference type="PANTHER" id="PTHR12697:SF5">
    <property type="entry name" value="DEOXYHYPUSINE HYDROXYLASE"/>
    <property type="match status" value="1"/>
</dbReference>
<keyword evidence="4" id="KW-1185">Reference proteome</keyword>
<dbReference type="Pfam" id="PF13676">
    <property type="entry name" value="TIR_2"/>
    <property type="match status" value="1"/>
</dbReference>
<dbReference type="Gene3D" id="1.25.10.10">
    <property type="entry name" value="Leucine-rich Repeat Variant"/>
    <property type="match status" value="1"/>
</dbReference>
<proteinExistence type="predicted"/>
<accession>A0A8W8K1R7</accession>
<organism evidence="3 4">
    <name type="scientific">Magallana gigas</name>
    <name type="common">Pacific oyster</name>
    <name type="synonym">Crassostrea gigas</name>
    <dbReference type="NCBI Taxonomy" id="29159"/>
    <lineage>
        <taxon>Eukaryota</taxon>
        <taxon>Metazoa</taxon>
        <taxon>Spiralia</taxon>
        <taxon>Lophotrochozoa</taxon>
        <taxon>Mollusca</taxon>
        <taxon>Bivalvia</taxon>
        <taxon>Autobranchia</taxon>
        <taxon>Pteriomorphia</taxon>
        <taxon>Ostreida</taxon>
        <taxon>Ostreoidea</taxon>
        <taxon>Ostreidae</taxon>
        <taxon>Magallana</taxon>
    </lineage>
</organism>
<name>A0A8W8K1R7_MAGGI</name>
<evidence type="ECO:0000313" key="4">
    <source>
        <dbReference type="Proteomes" id="UP000005408"/>
    </source>
</evidence>
<feature type="compositionally biased region" description="Basic and acidic residues" evidence="1">
    <location>
        <begin position="41"/>
        <end position="52"/>
    </location>
</feature>
<dbReference type="Pfam" id="PF13646">
    <property type="entry name" value="HEAT_2"/>
    <property type="match status" value="1"/>
</dbReference>
<dbReference type="InterPro" id="IPR011989">
    <property type="entry name" value="ARM-like"/>
</dbReference>
<evidence type="ECO:0000256" key="1">
    <source>
        <dbReference type="SAM" id="MobiDB-lite"/>
    </source>
</evidence>
<protein>
    <recommendedName>
        <fullName evidence="2">TIR domain-containing protein</fullName>
    </recommendedName>
</protein>
<dbReference type="EnsemblMetazoa" id="G21539.1">
    <property type="protein sequence ID" value="G21539.1:cds"/>
    <property type="gene ID" value="G21539"/>
</dbReference>
<evidence type="ECO:0000259" key="2">
    <source>
        <dbReference type="PROSITE" id="PS50104"/>
    </source>
</evidence>
<dbReference type="PANTHER" id="PTHR12697">
    <property type="entry name" value="PBS LYASE HEAT-LIKE PROTEIN"/>
    <property type="match status" value="1"/>
</dbReference>
<dbReference type="GO" id="GO:0019135">
    <property type="term" value="F:deoxyhypusine monooxygenase activity"/>
    <property type="evidence" value="ECO:0007669"/>
    <property type="project" value="TreeGrafter"/>
</dbReference>
<dbReference type="Gene3D" id="3.40.50.10140">
    <property type="entry name" value="Toll/interleukin-1 receptor homology (TIR) domain"/>
    <property type="match status" value="1"/>
</dbReference>
<dbReference type="InterPro" id="IPR000157">
    <property type="entry name" value="TIR_dom"/>
</dbReference>
<feature type="region of interest" description="Disordered" evidence="1">
    <location>
        <begin position="1"/>
        <end position="52"/>
    </location>
</feature>
<dbReference type="InterPro" id="IPR004155">
    <property type="entry name" value="PBS_lyase_HEAT"/>
</dbReference>
<dbReference type="OMA" id="MKDVFAM"/>